<sequence>MTQENSSTIIKFVLVGFSNHPQAEMPLFFLFSLIYLVNLFGNIVIIILVVIDSCLQTPMYFFLCHLAFLNVFYTTTVVPKMLCNLLAMKKVISYELCLAQTYISLLMGAAECTLLAIMALDRFVAICYPLRYLLIMNWSACVQLAVGAWTISFFASVVPLYFTIVPLCGPYIIDHIFCEVPVLLHMSCTDTSLQETLMVTGASGILLLPFLLITLSYLRILVAVIRMHSVEGRKKAFSTCSSHLTMVTIYYGTGMFMYMRPKSLYSAESDKLISLFYAVINPALNPLIYSLRNKEVKGAWKRVLERVVVSQRQRMLS</sequence>
<feature type="transmembrane region" description="Helical" evidence="13">
    <location>
        <begin position="272"/>
        <end position="291"/>
    </location>
</feature>
<feature type="transmembrane region" description="Helical" evidence="13">
    <location>
        <begin position="237"/>
        <end position="260"/>
    </location>
</feature>
<evidence type="ECO:0000256" key="1">
    <source>
        <dbReference type="ARBA" id="ARBA00003929"/>
    </source>
</evidence>
<dbReference type="Proteomes" id="UP000515202">
    <property type="component" value="Unplaced"/>
</dbReference>
<comment type="subcellular location">
    <subcellularLocation>
        <location evidence="2 13">Cell membrane</location>
        <topology evidence="2 13">Multi-pass membrane protein</topology>
    </subcellularLocation>
</comment>
<keyword evidence="11 12" id="KW-0807">Transducer</keyword>
<evidence type="ECO:0000256" key="10">
    <source>
        <dbReference type="ARBA" id="ARBA00023170"/>
    </source>
</evidence>
<keyword evidence="5 12" id="KW-0812">Transmembrane</keyword>
<feature type="transmembrane region" description="Helical" evidence="13">
    <location>
        <begin position="205"/>
        <end position="225"/>
    </location>
</feature>
<dbReference type="KEGG" id="pvp:105299989"/>
<keyword evidence="7 13" id="KW-1133">Transmembrane helix</keyword>
<dbReference type="GeneID" id="105299989"/>
<evidence type="ECO:0000256" key="8">
    <source>
        <dbReference type="ARBA" id="ARBA00023040"/>
    </source>
</evidence>
<gene>
    <name evidence="16" type="primary">LOC105299989</name>
</gene>
<name>A0A6P3QUW2_PTEVA</name>
<keyword evidence="4 13" id="KW-0716">Sensory transduction</keyword>
<proteinExistence type="inferred from homology"/>
<dbReference type="PROSITE" id="PS50262">
    <property type="entry name" value="G_PROTEIN_RECEP_F1_2"/>
    <property type="match status" value="1"/>
</dbReference>
<evidence type="ECO:0000256" key="13">
    <source>
        <dbReference type="RuleBase" id="RU363047"/>
    </source>
</evidence>
<dbReference type="PROSITE" id="PS00237">
    <property type="entry name" value="G_PROTEIN_RECEP_F1_1"/>
    <property type="match status" value="1"/>
</dbReference>
<dbReference type="InterPro" id="IPR000276">
    <property type="entry name" value="GPCR_Rhodpsn"/>
</dbReference>
<dbReference type="SMART" id="SM01381">
    <property type="entry name" value="7TM_GPCR_Srsx"/>
    <property type="match status" value="1"/>
</dbReference>
<keyword evidence="10 12" id="KW-0675">Receptor</keyword>
<dbReference type="GO" id="GO:0004930">
    <property type="term" value="F:G protein-coupled receptor activity"/>
    <property type="evidence" value="ECO:0007669"/>
    <property type="project" value="UniProtKB-KW"/>
</dbReference>
<dbReference type="PRINTS" id="PR00237">
    <property type="entry name" value="GPCRRHODOPSN"/>
</dbReference>
<evidence type="ECO:0000256" key="12">
    <source>
        <dbReference type="RuleBase" id="RU000688"/>
    </source>
</evidence>
<evidence type="ECO:0000256" key="9">
    <source>
        <dbReference type="ARBA" id="ARBA00023136"/>
    </source>
</evidence>
<keyword evidence="3 13" id="KW-1003">Cell membrane</keyword>
<protein>
    <recommendedName>
        <fullName evidence="13">Olfactory receptor</fullName>
    </recommendedName>
</protein>
<keyword evidence="15" id="KW-1185">Reference proteome</keyword>
<evidence type="ECO:0000313" key="16">
    <source>
        <dbReference type="RefSeq" id="XP_011370304.1"/>
    </source>
</evidence>
<evidence type="ECO:0000259" key="14">
    <source>
        <dbReference type="PROSITE" id="PS50262"/>
    </source>
</evidence>
<feature type="transmembrane region" description="Helical" evidence="13">
    <location>
        <begin position="132"/>
        <end position="162"/>
    </location>
</feature>
<evidence type="ECO:0000256" key="2">
    <source>
        <dbReference type="ARBA" id="ARBA00004651"/>
    </source>
</evidence>
<dbReference type="InterPro" id="IPR000725">
    <property type="entry name" value="Olfact_rcpt"/>
</dbReference>
<dbReference type="Pfam" id="PF13853">
    <property type="entry name" value="7tm_4"/>
    <property type="match status" value="1"/>
</dbReference>
<keyword evidence="9 13" id="KW-0472">Membrane</keyword>
<dbReference type="SUPFAM" id="SSF81321">
    <property type="entry name" value="Family A G protein-coupled receptor-like"/>
    <property type="match status" value="1"/>
</dbReference>
<feature type="domain" description="G-protein coupled receptors family 1 profile" evidence="14">
    <location>
        <begin position="41"/>
        <end position="289"/>
    </location>
</feature>
<evidence type="ECO:0000256" key="7">
    <source>
        <dbReference type="ARBA" id="ARBA00022989"/>
    </source>
</evidence>
<dbReference type="CDD" id="cd15431">
    <property type="entry name" value="7tmA_OR13H-like"/>
    <property type="match status" value="1"/>
</dbReference>
<dbReference type="GO" id="GO:0005886">
    <property type="term" value="C:plasma membrane"/>
    <property type="evidence" value="ECO:0007669"/>
    <property type="project" value="UniProtKB-SubCell"/>
</dbReference>
<comment type="similarity">
    <text evidence="12">Belongs to the G-protein coupled receptor 1 family.</text>
</comment>
<feature type="transmembrane region" description="Helical" evidence="13">
    <location>
        <begin position="102"/>
        <end position="120"/>
    </location>
</feature>
<dbReference type="FunFam" id="1.20.1070.10:FF:000005">
    <property type="entry name" value="Olfactory receptor"/>
    <property type="match status" value="1"/>
</dbReference>
<evidence type="ECO:0000256" key="6">
    <source>
        <dbReference type="ARBA" id="ARBA00022725"/>
    </source>
</evidence>
<keyword evidence="6 13" id="KW-0552">Olfaction</keyword>
<dbReference type="PRINTS" id="PR00245">
    <property type="entry name" value="OLFACTORYR"/>
</dbReference>
<dbReference type="AlphaFoldDB" id="A0A6P3QUW2"/>
<dbReference type="OrthoDB" id="9615015at2759"/>
<dbReference type="GO" id="GO:0004984">
    <property type="term" value="F:olfactory receptor activity"/>
    <property type="evidence" value="ECO:0007669"/>
    <property type="project" value="InterPro"/>
</dbReference>
<evidence type="ECO:0000256" key="11">
    <source>
        <dbReference type="ARBA" id="ARBA00023224"/>
    </source>
</evidence>
<feature type="transmembrane region" description="Helical" evidence="13">
    <location>
        <begin position="60"/>
        <end position="82"/>
    </location>
</feature>
<keyword evidence="8 12" id="KW-0297">G-protein coupled receptor</keyword>
<dbReference type="InterPro" id="IPR017452">
    <property type="entry name" value="GPCR_Rhodpsn_7TM"/>
</dbReference>
<evidence type="ECO:0000256" key="4">
    <source>
        <dbReference type="ARBA" id="ARBA00022606"/>
    </source>
</evidence>
<evidence type="ECO:0000256" key="5">
    <source>
        <dbReference type="ARBA" id="ARBA00022692"/>
    </source>
</evidence>
<evidence type="ECO:0000313" key="15">
    <source>
        <dbReference type="Proteomes" id="UP000515202"/>
    </source>
</evidence>
<dbReference type="PANTHER" id="PTHR26453">
    <property type="entry name" value="OLFACTORY RECEPTOR"/>
    <property type="match status" value="1"/>
</dbReference>
<dbReference type="RefSeq" id="XP_011370304.1">
    <property type="nucleotide sequence ID" value="XM_011372002.1"/>
</dbReference>
<evidence type="ECO:0000256" key="3">
    <source>
        <dbReference type="ARBA" id="ARBA00022475"/>
    </source>
</evidence>
<dbReference type="Gene3D" id="1.20.1070.10">
    <property type="entry name" value="Rhodopsin 7-helix transmembrane proteins"/>
    <property type="match status" value="1"/>
</dbReference>
<feature type="transmembrane region" description="Helical" evidence="13">
    <location>
        <begin position="27"/>
        <end position="51"/>
    </location>
</feature>
<reference evidence="16" key="1">
    <citation type="submission" date="2025-08" db="UniProtKB">
        <authorList>
            <consortium name="RefSeq"/>
        </authorList>
    </citation>
    <scope>IDENTIFICATION</scope>
    <source>
        <tissue evidence="16">Kidney</tissue>
    </source>
</reference>
<accession>A0A6P3QUW2</accession>
<organism evidence="15 16">
    <name type="scientific">Pteropus vampyrus</name>
    <name type="common">Large flying fox</name>
    <dbReference type="NCBI Taxonomy" id="132908"/>
    <lineage>
        <taxon>Eukaryota</taxon>
        <taxon>Metazoa</taxon>
        <taxon>Chordata</taxon>
        <taxon>Craniata</taxon>
        <taxon>Vertebrata</taxon>
        <taxon>Euteleostomi</taxon>
        <taxon>Mammalia</taxon>
        <taxon>Eutheria</taxon>
        <taxon>Laurasiatheria</taxon>
        <taxon>Chiroptera</taxon>
        <taxon>Yinpterochiroptera</taxon>
        <taxon>Pteropodoidea</taxon>
        <taxon>Pteropodidae</taxon>
        <taxon>Pteropodinae</taxon>
        <taxon>Pteropus</taxon>
    </lineage>
</organism>
<comment type="function">
    <text evidence="1">Putative odorant or sperm cell receptor.</text>
</comment>